<dbReference type="Proteomes" id="UP000192578">
    <property type="component" value="Unassembled WGS sequence"/>
</dbReference>
<evidence type="ECO:0000256" key="1">
    <source>
        <dbReference type="SAM" id="MobiDB-lite"/>
    </source>
</evidence>
<evidence type="ECO:0000313" key="2">
    <source>
        <dbReference type="EMBL" id="OQV26033.1"/>
    </source>
</evidence>
<name>A0A1W0XEY5_HYPEX</name>
<dbReference type="EMBL" id="MTYJ01000001">
    <property type="protein sequence ID" value="OQV26033.1"/>
    <property type="molecule type" value="Genomic_DNA"/>
</dbReference>
<feature type="compositionally biased region" description="Polar residues" evidence="1">
    <location>
        <begin position="11"/>
        <end position="34"/>
    </location>
</feature>
<sequence length="149" mass="16442">MTGLKSRGRPTETSKNLRSVKFNNTQIAASSQPTELRAKRMSAPVSSITKPPPSNTQNQKRKSTDLPNPPAKKVAKNPVPLKIITSEIAAYEDIEIYYSDIVRMETVNFMTYDRIMGDFSYICARACGEGFCGFAEPGAIAICHPKALR</sequence>
<comment type="caution">
    <text evidence="2">The sequence shown here is derived from an EMBL/GenBank/DDBJ whole genome shotgun (WGS) entry which is preliminary data.</text>
</comment>
<gene>
    <name evidence="2" type="ORF">BV898_00163</name>
</gene>
<evidence type="ECO:0000313" key="3">
    <source>
        <dbReference type="Proteomes" id="UP000192578"/>
    </source>
</evidence>
<feature type="region of interest" description="Disordered" evidence="1">
    <location>
        <begin position="1"/>
        <end position="74"/>
    </location>
</feature>
<reference evidence="3" key="1">
    <citation type="submission" date="2017-01" db="EMBL/GenBank/DDBJ databases">
        <title>Comparative genomics of anhydrobiosis in the tardigrade Hypsibius dujardini.</title>
        <authorList>
            <person name="Yoshida Y."/>
            <person name="Koutsovoulos G."/>
            <person name="Laetsch D."/>
            <person name="Stevens L."/>
            <person name="Kumar S."/>
            <person name="Horikawa D."/>
            <person name="Ishino K."/>
            <person name="Komine S."/>
            <person name="Tomita M."/>
            <person name="Blaxter M."/>
            <person name="Arakawa K."/>
        </authorList>
    </citation>
    <scope>NUCLEOTIDE SEQUENCE [LARGE SCALE GENOMIC DNA]</scope>
    <source>
        <strain evidence="3">Z151</strain>
    </source>
</reference>
<organism evidence="2 3">
    <name type="scientific">Hypsibius exemplaris</name>
    <name type="common">Freshwater tardigrade</name>
    <dbReference type="NCBI Taxonomy" id="2072580"/>
    <lineage>
        <taxon>Eukaryota</taxon>
        <taxon>Metazoa</taxon>
        <taxon>Ecdysozoa</taxon>
        <taxon>Tardigrada</taxon>
        <taxon>Eutardigrada</taxon>
        <taxon>Parachela</taxon>
        <taxon>Hypsibioidea</taxon>
        <taxon>Hypsibiidae</taxon>
        <taxon>Hypsibius</taxon>
    </lineage>
</organism>
<accession>A0A1W0XEY5</accession>
<keyword evidence="3" id="KW-1185">Reference proteome</keyword>
<protein>
    <submittedName>
        <fullName evidence="2">Uncharacterized protein</fullName>
    </submittedName>
</protein>
<proteinExistence type="predicted"/>
<dbReference type="AlphaFoldDB" id="A0A1W0XEY5"/>